<keyword evidence="5" id="KW-0597">Phosphoprotein</keyword>
<evidence type="ECO:0000256" key="4">
    <source>
        <dbReference type="ARBA" id="ARBA00022475"/>
    </source>
</evidence>
<evidence type="ECO:0000256" key="5">
    <source>
        <dbReference type="ARBA" id="ARBA00022553"/>
    </source>
</evidence>
<dbReference type="CDD" id="cd00082">
    <property type="entry name" value="HisKA"/>
    <property type="match status" value="1"/>
</dbReference>
<dbReference type="InterPro" id="IPR036097">
    <property type="entry name" value="HisK_dim/P_sf"/>
</dbReference>
<evidence type="ECO:0000256" key="10">
    <source>
        <dbReference type="ARBA" id="ARBA00023012"/>
    </source>
</evidence>
<name>A0A917MXI9_9BACT</name>
<keyword evidence="9" id="KW-0067">ATP-binding</keyword>
<evidence type="ECO:0000256" key="11">
    <source>
        <dbReference type="ARBA" id="ARBA00023136"/>
    </source>
</evidence>
<dbReference type="FunFam" id="3.30.565.10:FF:000023">
    <property type="entry name" value="PAS domain-containing sensor histidine kinase"/>
    <property type="match status" value="1"/>
</dbReference>
<dbReference type="SUPFAM" id="SSF47384">
    <property type="entry name" value="Homodimeric domain of signal transducing histidine kinase"/>
    <property type="match status" value="1"/>
</dbReference>
<evidence type="ECO:0000256" key="9">
    <source>
        <dbReference type="ARBA" id="ARBA00022840"/>
    </source>
</evidence>
<dbReference type="PROSITE" id="PS50109">
    <property type="entry name" value="HIS_KIN"/>
    <property type="match status" value="1"/>
</dbReference>
<dbReference type="GO" id="GO:0000155">
    <property type="term" value="F:phosphorelay sensor kinase activity"/>
    <property type="evidence" value="ECO:0007669"/>
    <property type="project" value="InterPro"/>
</dbReference>
<evidence type="ECO:0000256" key="7">
    <source>
        <dbReference type="ARBA" id="ARBA00022741"/>
    </source>
</evidence>
<keyword evidence="12" id="KW-0812">Transmembrane</keyword>
<dbReference type="Gene3D" id="3.30.565.10">
    <property type="entry name" value="Histidine kinase-like ATPase, C-terminal domain"/>
    <property type="match status" value="1"/>
</dbReference>
<keyword evidence="7" id="KW-0547">Nucleotide-binding</keyword>
<comment type="caution">
    <text evidence="14">The sequence shown here is derived from an EMBL/GenBank/DDBJ whole genome shotgun (WGS) entry which is preliminary data.</text>
</comment>
<dbReference type="Gene3D" id="1.10.287.130">
    <property type="match status" value="1"/>
</dbReference>
<evidence type="ECO:0000256" key="6">
    <source>
        <dbReference type="ARBA" id="ARBA00022679"/>
    </source>
</evidence>
<comment type="subcellular location">
    <subcellularLocation>
        <location evidence="2">Cell membrane</location>
    </subcellularLocation>
</comment>
<dbReference type="InterPro" id="IPR005467">
    <property type="entry name" value="His_kinase_dom"/>
</dbReference>
<evidence type="ECO:0000256" key="12">
    <source>
        <dbReference type="SAM" id="Phobius"/>
    </source>
</evidence>
<dbReference type="CDD" id="cd00075">
    <property type="entry name" value="HATPase"/>
    <property type="match status" value="1"/>
</dbReference>
<dbReference type="SUPFAM" id="SSF48452">
    <property type="entry name" value="TPR-like"/>
    <property type="match status" value="1"/>
</dbReference>
<sequence length="633" mass="72468">MQQAIHWLDSSYATLSNPGTTDLWKKYNLKGSYYTDYQRDITARWACVDSMEMVLKGAEKQYPFEYTQTQVKKGSLLLLEKKYVQAFKVYFDGRKFAEQELDNCSLSEFDGCLAKICYQQEEFLKAIPFAKRAYEEIMHCPISDNFYQSFIIPQGLMNTIALCYERAKQPDSAIVYYQHALQSIASREKYFTGRENDIAVARGVVEGNIGGNYISLHNFAEAEKHLRESIRINDRPGRAIEDAQTARNKLTDLFLKQEKFAQADSLLTQLEKDILTQRGKSLEADQVIGKWINLKWKYYEKKGDIPKAYEYMKRYRAFDDSMALVRSALKHTDLTESMKDQEHAFQLTLLQKNGQIKTAWLTAAVVFLLMAIGLTVVIFYYLKRSRYQIKKLTSFNGHMRSALNALKQSQEENKKLLKMVAHDLRNPINNMTAIADVMLEEPNRSESDRQLLEMLKTSGNNSLQLVTDLLHTNARQNLEKSPVDMEQLLHYCVEMLMHKAQAKTQKLQLQTIPATLLLNQESIWRVFTNLITNAIKFSSRNATITVRMEKRPGEVLIQVIDTGLGISSEMQGKVFDMFTRAQRRGTNGEESFGMGLSISKQIVEAHGGRISFESEPGKGSIFCVTLPDNAVAE</sequence>
<proteinExistence type="predicted"/>
<dbReference type="SMART" id="SM00387">
    <property type="entry name" value="HATPase_c"/>
    <property type="match status" value="1"/>
</dbReference>
<evidence type="ECO:0000256" key="2">
    <source>
        <dbReference type="ARBA" id="ARBA00004236"/>
    </source>
</evidence>
<keyword evidence="10" id="KW-0902">Two-component regulatory system</keyword>
<organism evidence="14 15">
    <name type="scientific">Filimonas zeae</name>
    <dbReference type="NCBI Taxonomy" id="1737353"/>
    <lineage>
        <taxon>Bacteria</taxon>
        <taxon>Pseudomonadati</taxon>
        <taxon>Bacteroidota</taxon>
        <taxon>Chitinophagia</taxon>
        <taxon>Chitinophagales</taxon>
        <taxon>Chitinophagaceae</taxon>
        <taxon>Filimonas</taxon>
    </lineage>
</organism>
<evidence type="ECO:0000256" key="8">
    <source>
        <dbReference type="ARBA" id="ARBA00022777"/>
    </source>
</evidence>
<evidence type="ECO:0000313" key="14">
    <source>
        <dbReference type="EMBL" id="GGH73601.1"/>
    </source>
</evidence>
<dbReference type="EMBL" id="BMIB01000003">
    <property type="protein sequence ID" value="GGH73601.1"/>
    <property type="molecule type" value="Genomic_DNA"/>
</dbReference>
<dbReference type="PRINTS" id="PR00344">
    <property type="entry name" value="BCTRLSENSOR"/>
</dbReference>
<dbReference type="AlphaFoldDB" id="A0A917MXI9"/>
<dbReference type="SUPFAM" id="SSF55874">
    <property type="entry name" value="ATPase domain of HSP90 chaperone/DNA topoisomerase II/histidine kinase"/>
    <property type="match status" value="1"/>
</dbReference>
<keyword evidence="15" id="KW-1185">Reference proteome</keyword>
<keyword evidence="8" id="KW-0418">Kinase</keyword>
<dbReference type="InterPro" id="IPR050736">
    <property type="entry name" value="Sensor_HK_Regulatory"/>
</dbReference>
<gene>
    <name evidence="14" type="ORF">GCM10011379_35300</name>
</gene>
<keyword evidence="11 12" id="KW-0472">Membrane</keyword>
<evidence type="ECO:0000256" key="3">
    <source>
        <dbReference type="ARBA" id="ARBA00012438"/>
    </source>
</evidence>
<dbReference type="Pfam" id="PF00512">
    <property type="entry name" value="HisKA"/>
    <property type="match status" value="1"/>
</dbReference>
<keyword evidence="12" id="KW-1133">Transmembrane helix</keyword>
<keyword evidence="6" id="KW-0808">Transferase</keyword>
<protein>
    <recommendedName>
        <fullName evidence="3">histidine kinase</fullName>
        <ecNumber evidence="3">2.7.13.3</ecNumber>
    </recommendedName>
</protein>
<evidence type="ECO:0000256" key="1">
    <source>
        <dbReference type="ARBA" id="ARBA00000085"/>
    </source>
</evidence>
<dbReference type="EC" id="2.7.13.3" evidence="3"/>
<dbReference type="InterPro" id="IPR004358">
    <property type="entry name" value="Sig_transdc_His_kin-like_C"/>
</dbReference>
<dbReference type="InterPro" id="IPR011990">
    <property type="entry name" value="TPR-like_helical_dom_sf"/>
</dbReference>
<dbReference type="GO" id="GO:0005886">
    <property type="term" value="C:plasma membrane"/>
    <property type="evidence" value="ECO:0007669"/>
    <property type="project" value="UniProtKB-SubCell"/>
</dbReference>
<feature type="transmembrane region" description="Helical" evidence="12">
    <location>
        <begin position="359"/>
        <end position="382"/>
    </location>
</feature>
<accession>A0A917MXI9</accession>
<evidence type="ECO:0000313" key="15">
    <source>
        <dbReference type="Proteomes" id="UP000627292"/>
    </source>
</evidence>
<dbReference type="PANTHER" id="PTHR43711:SF1">
    <property type="entry name" value="HISTIDINE KINASE 1"/>
    <property type="match status" value="1"/>
</dbReference>
<dbReference type="PANTHER" id="PTHR43711">
    <property type="entry name" value="TWO-COMPONENT HISTIDINE KINASE"/>
    <property type="match status" value="1"/>
</dbReference>
<dbReference type="InterPro" id="IPR036890">
    <property type="entry name" value="HATPase_C_sf"/>
</dbReference>
<comment type="catalytic activity">
    <reaction evidence="1">
        <text>ATP + protein L-histidine = ADP + protein N-phospho-L-histidine.</text>
        <dbReference type="EC" id="2.7.13.3"/>
    </reaction>
</comment>
<reference evidence="14" key="1">
    <citation type="journal article" date="2014" name="Int. J. Syst. Evol. Microbiol.">
        <title>Complete genome sequence of Corynebacterium casei LMG S-19264T (=DSM 44701T), isolated from a smear-ripened cheese.</title>
        <authorList>
            <consortium name="US DOE Joint Genome Institute (JGI-PGF)"/>
            <person name="Walter F."/>
            <person name="Albersmeier A."/>
            <person name="Kalinowski J."/>
            <person name="Ruckert C."/>
        </authorList>
    </citation>
    <scope>NUCLEOTIDE SEQUENCE</scope>
    <source>
        <strain evidence="14">CGMCC 1.15290</strain>
    </source>
</reference>
<dbReference type="Gene3D" id="1.25.40.10">
    <property type="entry name" value="Tetratricopeptide repeat domain"/>
    <property type="match status" value="1"/>
</dbReference>
<keyword evidence="4" id="KW-1003">Cell membrane</keyword>
<dbReference type="Proteomes" id="UP000627292">
    <property type="component" value="Unassembled WGS sequence"/>
</dbReference>
<dbReference type="GO" id="GO:0005524">
    <property type="term" value="F:ATP binding"/>
    <property type="evidence" value="ECO:0007669"/>
    <property type="project" value="UniProtKB-KW"/>
</dbReference>
<evidence type="ECO:0000259" key="13">
    <source>
        <dbReference type="PROSITE" id="PS50109"/>
    </source>
</evidence>
<dbReference type="InterPro" id="IPR003594">
    <property type="entry name" value="HATPase_dom"/>
</dbReference>
<dbReference type="SMART" id="SM00388">
    <property type="entry name" value="HisKA"/>
    <property type="match status" value="1"/>
</dbReference>
<reference evidence="14" key="2">
    <citation type="submission" date="2020-09" db="EMBL/GenBank/DDBJ databases">
        <authorList>
            <person name="Sun Q."/>
            <person name="Zhou Y."/>
        </authorList>
    </citation>
    <scope>NUCLEOTIDE SEQUENCE</scope>
    <source>
        <strain evidence="14">CGMCC 1.15290</strain>
    </source>
</reference>
<feature type="domain" description="Histidine kinase" evidence="13">
    <location>
        <begin position="419"/>
        <end position="630"/>
    </location>
</feature>
<dbReference type="Pfam" id="PF02518">
    <property type="entry name" value="HATPase_c"/>
    <property type="match status" value="1"/>
</dbReference>
<dbReference type="InterPro" id="IPR003661">
    <property type="entry name" value="HisK_dim/P_dom"/>
</dbReference>